<sequence>MKAVKLIVLITSMGLTLSGCVTNRTKSVAEERISLDYSPAYSVVVAPSSSVKVSKARAYQDGEEFVVSGQVKRMHRVKLPGHVDLAVCAPDGTPLAQETISIQGLHSNRKGVLYLPFRHRLAMVPPAGARIRLQYHAPASAKPELSCEKS</sequence>
<proteinExistence type="predicted"/>
<organism evidence="1 2">
    <name type="scientific">Syntrophotalea acetylenivorans</name>
    <dbReference type="NCBI Taxonomy" id="1842532"/>
    <lineage>
        <taxon>Bacteria</taxon>
        <taxon>Pseudomonadati</taxon>
        <taxon>Thermodesulfobacteriota</taxon>
        <taxon>Desulfuromonadia</taxon>
        <taxon>Desulfuromonadales</taxon>
        <taxon>Syntrophotaleaceae</taxon>
        <taxon>Syntrophotalea</taxon>
    </lineage>
</organism>
<reference evidence="1 2" key="1">
    <citation type="journal article" date="2017" name="Genome Announc.">
        <title>Complete Genome Sequences of Two Acetylene-Fermenting Pelobacter acetylenicus Strains.</title>
        <authorList>
            <person name="Sutton J.M."/>
            <person name="Baesman S.M."/>
            <person name="Fierst J.L."/>
            <person name="Poret-Peterson A.T."/>
            <person name="Oremland R.S."/>
            <person name="Dunlap D.S."/>
            <person name="Akob D.M."/>
        </authorList>
    </citation>
    <scope>NUCLEOTIDE SEQUENCE [LARGE SCALE GENOMIC DNA]</scope>
    <source>
        <strain evidence="1 2">SFB93</strain>
    </source>
</reference>
<dbReference type="Proteomes" id="UP000182517">
    <property type="component" value="Chromosome"/>
</dbReference>
<protein>
    <recommendedName>
        <fullName evidence="3">Lipoprotein</fullName>
    </recommendedName>
</protein>
<keyword evidence="2" id="KW-1185">Reference proteome</keyword>
<dbReference type="PROSITE" id="PS51257">
    <property type="entry name" value="PROKAR_LIPOPROTEIN"/>
    <property type="match status" value="1"/>
</dbReference>
<dbReference type="EMBL" id="CP015519">
    <property type="protein sequence ID" value="APG27167.1"/>
    <property type="molecule type" value="Genomic_DNA"/>
</dbReference>
<gene>
    <name evidence="1" type="ORF">A7E78_04545</name>
</gene>
<dbReference type="AlphaFoldDB" id="A0A1L3GMK0"/>
<dbReference type="KEGG" id="pef:A7E78_04545"/>
<evidence type="ECO:0008006" key="3">
    <source>
        <dbReference type="Google" id="ProtNLM"/>
    </source>
</evidence>
<dbReference type="RefSeq" id="WP_072283129.1">
    <property type="nucleotide sequence ID" value="NZ_CP015519.1"/>
</dbReference>
<evidence type="ECO:0000313" key="1">
    <source>
        <dbReference type="EMBL" id="APG27167.1"/>
    </source>
</evidence>
<name>A0A1L3GMK0_9BACT</name>
<evidence type="ECO:0000313" key="2">
    <source>
        <dbReference type="Proteomes" id="UP000182517"/>
    </source>
</evidence>
<dbReference type="OrthoDB" id="5402183at2"/>
<accession>A0A1L3GMK0</accession>